<keyword evidence="3" id="KW-1185">Reference proteome</keyword>
<feature type="region of interest" description="Disordered" evidence="1">
    <location>
        <begin position="1"/>
        <end position="65"/>
    </location>
</feature>
<evidence type="ECO:0000313" key="3">
    <source>
        <dbReference type="Proteomes" id="UP000748025"/>
    </source>
</evidence>
<feature type="compositionally biased region" description="Basic and acidic residues" evidence="1">
    <location>
        <begin position="1"/>
        <end position="10"/>
    </location>
</feature>
<feature type="compositionally biased region" description="Polar residues" evidence="1">
    <location>
        <begin position="11"/>
        <end position="23"/>
    </location>
</feature>
<evidence type="ECO:0000256" key="1">
    <source>
        <dbReference type="SAM" id="MobiDB-lite"/>
    </source>
</evidence>
<protein>
    <submittedName>
        <fullName evidence="2">Uncharacterized protein</fullName>
    </submittedName>
</protein>
<feature type="compositionally biased region" description="Basic and acidic residues" evidence="1">
    <location>
        <begin position="50"/>
        <end position="65"/>
    </location>
</feature>
<dbReference type="OrthoDB" id="2532734at2759"/>
<gene>
    <name evidence="2" type="ORF">E4U43_005683</name>
</gene>
<sequence length="65" mass="7057">MDSKDQKSGEKQFSIQPITNHGNHGSIDPKFGAHQANPGPAIAQNMPSEEGSKEDRKAKKEALNK</sequence>
<comment type="caution">
    <text evidence="2">The sequence shown here is derived from an EMBL/GenBank/DDBJ whole genome shotgun (WGS) entry which is preliminary data.</text>
</comment>
<evidence type="ECO:0000313" key="2">
    <source>
        <dbReference type="EMBL" id="KAG6015133.1"/>
    </source>
</evidence>
<accession>A0A9P7NEP9</accession>
<dbReference type="EMBL" id="SRPW01000379">
    <property type="protein sequence ID" value="KAG6015133.1"/>
    <property type="molecule type" value="Genomic_DNA"/>
</dbReference>
<reference evidence="2" key="1">
    <citation type="journal article" date="2020" name="bioRxiv">
        <title>Whole genome comparisons of ergot fungi reveals the divergence and evolution of species within the genus Claviceps are the result of varying mechanisms driving genome evolution and host range expansion.</title>
        <authorList>
            <person name="Wyka S.A."/>
            <person name="Mondo S.J."/>
            <person name="Liu M."/>
            <person name="Dettman J."/>
            <person name="Nalam V."/>
            <person name="Broders K.D."/>
        </authorList>
    </citation>
    <scope>NUCLEOTIDE SEQUENCE</scope>
    <source>
        <strain evidence="2">CCC 602</strain>
    </source>
</reference>
<dbReference type="Proteomes" id="UP000748025">
    <property type="component" value="Unassembled WGS sequence"/>
</dbReference>
<name>A0A9P7NEP9_9HYPO</name>
<organism evidence="2 3">
    <name type="scientific">Claviceps pusilla</name>
    <dbReference type="NCBI Taxonomy" id="123648"/>
    <lineage>
        <taxon>Eukaryota</taxon>
        <taxon>Fungi</taxon>
        <taxon>Dikarya</taxon>
        <taxon>Ascomycota</taxon>
        <taxon>Pezizomycotina</taxon>
        <taxon>Sordariomycetes</taxon>
        <taxon>Hypocreomycetidae</taxon>
        <taxon>Hypocreales</taxon>
        <taxon>Clavicipitaceae</taxon>
        <taxon>Claviceps</taxon>
    </lineage>
</organism>
<proteinExistence type="predicted"/>
<dbReference type="AlphaFoldDB" id="A0A9P7NEP9"/>